<keyword evidence="5" id="KW-1185">Reference proteome</keyword>
<dbReference type="PROSITE" id="PS50026">
    <property type="entry name" value="EGF_3"/>
    <property type="match status" value="1"/>
</dbReference>
<dbReference type="PROSITE" id="PS50835">
    <property type="entry name" value="IG_LIKE"/>
    <property type="match status" value="1"/>
</dbReference>
<keyword evidence="1" id="KW-1015">Disulfide bond</keyword>
<evidence type="ECO:0000256" key="1">
    <source>
        <dbReference type="PROSITE-ProRule" id="PRU00076"/>
    </source>
</evidence>
<evidence type="ECO:0000313" key="4">
    <source>
        <dbReference type="EMBL" id="PIK42942.1"/>
    </source>
</evidence>
<dbReference type="PROSITE" id="PS00022">
    <property type="entry name" value="EGF_1"/>
    <property type="match status" value="2"/>
</dbReference>
<dbReference type="SUPFAM" id="SSF48726">
    <property type="entry name" value="Immunoglobulin"/>
    <property type="match status" value="1"/>
</dbReference>
<comment type="caution">
    <text evidence="1">Lacks conserved residue(s) required for the propagation of feature annotation.</text>
</comment>
<proteinExistence type="predicted"/>
<dbReference type="Gene3D" id="2.120.10.30">
    <property type="entry name" value="TolB, C-terminal domain"/>
    <property type="match status" value="1"/>
</dbReference>
<dbReference type="Proteomes" id="UP000230750">
    <property type="component" value="Unassembled WGS sequence"/>
</dbReference>
<gene>
    <name evidence="4" type="ORF">BSL78_20204</name>
</gene>
<evidence type="ECO:0000313" key="5">
    <source>
        <dbReference type="Proteomes" id="UP000230750"/>
    </source>
</evidence>
<dbReference type="SMART" id="SM00409">
    <property type="entry name" value="IG"/>
    <property type="match status" value="1"/>
</dbReference>
<protein>
    <submittedName>
        <fullName evidence="4">Multiple epidermal growth factor-like domains protein 10</fullName>
    </submittedName>
</protein>
<dbReference type="InterPro" id="IPR011042">
    <property type="entry name" value="6-blade_b-propeller_TolB-like"/>
</dbReference>
<dbReference type="AlphaFoldDB" id="A0A2G8K4M6"/>
<feature type="disulfide bond" evidence="1">
    <location>
        <begin position="528"/>
        <end position="537"/>
    </location>
</feature>
<dbReference type="InterPro" id="IPR036179">
    <property type="entry name" value="Ig-like_dom_sf"/>
</dbReference>
<dbReference type="STRING" id="307972.A0A2G8K4M6"/>
<feature type="domain" description="Ig-like" evidence="3">
    <location>
        <begin position="400"/>
        <end position="470"/>
    </location>
</feature>
<evidence type="ECO:0000259" key="2">
    <source>
        <dbReference type="PROSITE" id="PS50026"/>
    </source>
</evidence>
<dbReference type="Gene3D" id="2.170.300.10">
    <property type="entry name" value="Tie2 ligand-binding domain superfamily"/>
    <property type="match status" value="1"/>
</dbReference>
<reference evidence="4 5" key="1">
    <citation type="journal article" date="2017" name="PLoS Biol.">
        <title>The sea cucumber genome provides insights into morphological evolution and visceral regeneration.</title>
        <authorList>
            <person name="Zhang X."/>
            <person name="Sun L."/>
            <person name="Yuan J."/>
            <person name="Sun Y."/>
            <person name="Gao Y."/>
            <person name="Zhang L."/>
            <person name="Li S."/>
            <person name="Dai H."/>
            <person name="Hamel J.F."/>
            <person name="Liu C."/>
            <person name="Yu Y."/>
            <person name="Liu S."/>
            <person name="Lin W."/>
            <person name="Guo K."/>
            <person name="Jin S."/>
            <person name="Xu P."/>
            <person name="Storey K.B."/>
            <person name="Huan P."/>
            <person name="Zhang T."/>
            <person name="Zhou Y."/>
            <person name="Zhang J."/>
            <person name="Lin C."/>
            <person name="Li X."/>
            <person name="Xing L."/>
            <person name="Huo D."/>
            <person name="Sun M."/>
            <person name="Wang L."/>
            <person name="Mercier A."/>
            <person name="Li F."/>
            <person name="Yang H."/>
            <person name="Xiang J."/>
        </authorList>
    </citation>
    <scope>NUCLEOTIDE SEQUENCE [LARGE SCALE GENOMIC DNA]</scope>
    <source>
        <strain evidence="4">Shaxun</strain>
        <tissue evidence="4">Muscle</tissue>
    </source>
</reference>
<dbReference type="InterPro" id="IPR007110">
    <property type="entry name" value="Ig-like_dom"/>
</dbReference>
<dbReference type="InterPro" id="IPR013783">
    <property type="entry name" value="Ig-like_fold"/>
</dbReference>
<feature type="domain" description="EGF-like" evidence="2">
    <location>
        <begin position="497"/>
        <end position="538"/>
    </location>
</feature>
<organism evidence="4 5">
    <name type="scientific">Stichopus japonicus</name>
    <name type="common">Sea cucumber</name>
    <dbReference type="NCBI Taxonomy" id="307972"/>
    <lineage>
        <taxon>Eukaryota</taxon>
        <taxon>Metazoa</taxon>
        <taxon>Echinodermata</taxon>
        <taxon>Eleutherozoa</taxon>
        <taxon>Echinozoa</taxon>
        <taxon>Holothuroidea</taxon>
        <taxon>Aspidochirotacea</taxon>
        <taxon>Aspidochirotida</taxon>
        <taxon>Stichopodidae</taxon>
        <taxon>Apostichopus</taxon>
    </lineage>
</organism>
<dbReference type="InterPro" id="IPR003599">
    <property type="entry name" value="Ig_sub"/>
</dbReference>
<dbReference type="OrthoDB" id="10456021at2759"/>
<dbReference type="Gene3D" id="2.60.40.10">
    <property type="entry name" value="Immunoglobulins"/>
    <property type="match status" value="1"/>
</dbReference>
<keyword evidence="1" id="KW-0245">EGF-like domain</keyword>
<dbReference type="SUPFAM" id="SSF82171">
    <property type="entry name" value="DPP6 N-terminal domain-like"/>
    <property type="match status" value="1"/>
</dbReference>
<comment type="caution">
    <text evidence="4">The sequence shown here is derived from an EMBL/GenBank/DDBJ whole genome shotgun (WGS) entry which is preliminary data.</text>
</comment>
<evidence type="ECO:0000259" key="3">
    <source>
        <dbReference type="PROSITE" id="PS50835"/>
    </source>
</evidence>
<dbReference type="PANTHER" id="PTHR26391:SF18">
    <property type="entry name" value="PROTEIN KINASE RECEPTOR TIE-1, PUTATIVE-RELATED"/>
    <property type="match status" value="1"/>
</dbReference>
<sequence>MYKSKILLQAGTREEEATIGLSKPQSDRNGPDGVMFFFDQRRNHLQAYDVPSGNLRRYLRVPAYDVAYWPKEGSMLYTYNGVEIRTFNVWGDLNDSLLIDRDTLGDNEYWVYIRLEIRENWLLAGAIDVVTSRIKLYRVRVHDDRSLSSIALLGSESVTASKNIIIQPTMSPETRYVYAVSDQGIFRLSYDGGPSELIIEDQYAVNPSVIVTERRLYFVTGESRNIIRSTDLEGGNVTTLYTSSFRMGGAGQYGDWLIVSEENEQKEYQFLHLKTNETRTILNEPYDGSSYLVGRLDFWAVGEVCKTHSLLNPATIRARSAIKVTMTTTVSSAGNVPYQYLSSFDRLTSTGTGMTLPAFAQYEYPGIAPAQLVLSRNNMRSNDRTGVFVQKVFTPLGEEERIVIVVQSPGKLTFPKPTITVNIADDITLSVPTQRNIRWRHNGQVVLQWSNLRQITISNVTQNDEGIYECYLFKRRSLGGHAIMRLIVRGCPVGYCNPPDCTLECPVCYNGGIPRDPDVHSGDSSCICAPGFMGPNCDKATGVGRYGQEGELWCPDGDCREVLICQVDPYGCSCAAGYKGPGCYTECEVGNVWSEL</sequence>
<name>A0A2G8K4M6_STIJA</name>
<accession>A0A2G8K4M6</accession>
<dbReference type="PROSITE" id="PS01186">
    <property type="entry name" value="EGF_2"/>
    <property type="match status" value="1"/>
</dbReference>
<dbReference type="InterPro" id="IPR000742">
    <property type="entry name" value="EGF"/>
</dbReference>
<dbReference type="EMBL" id="MRZV01000890">
    <property type="protein sequence ID" value="PIK42942.1"/>
    <property type="molecule type" value="Genomic_DNA"/>
</dbReference>
<dbReference type="PANTHER" id="PTHR26391">
    <property type="entry name" value="INACTIVE TYROSINE-PROTEIN KINASE 7"/>
    <property type="match status" value="1"/>
</dbReference>